<evidence type="ECO:0000313" key="1">
    <source>
        <dbReference type="EMBL" id="JAH70730.1"/>
    </source>
</evidence>
<organism evidence="1">
    <name type="scientific">Anguilla anguilla</name>
    <name type="common">European freshwater eel</name>
    <name type="synonym">Muraena anguilla</name>
    <dbReference type="NCBI Taxonomy" id="7936"/>
    <lineage>
        <taxon>Eukaryota</taxon>
        <taxon>Metazoa</taxon>
        <taxon>Chordata</taxon>
        <taxon>Craniata</taxon>
        <taxon>Vertebrata</taxon>
        <taxon>Euteleostomi</taxon>
        <taxon>Actinopterygii</taxon>
        <taxon>Neopterygii</taxon>
        <taxon>Teleostei</taxon>
        <taxon>Anguilliformes</taxon>
        <taxon>Anguillidae</taxon>
        <taxon>Anguilla</taxon>
    </lineage>
</organism>
<reference evidence="1" key="1">
    <citation type="submission" date="2014-11" db="EMBL/GenBank/DDBJ databases">
        <authorList>
            <person name="Amaro Gonzalez C."/>
        </authorList>
    </citation>
    <scope>NUCLEOTIDE SEQUENCE</scope>
</reference>
<name>A0A0E9UZY0_ANGAN</name>
<sequence>MSCVCTLYVDTHW</sequence>
<dbReference type="EMBL" id="GBXM01037847">
    <property type="protein sequence ID" value="JAH70730.1"/>
    <property type="molecule type" value="Transcribed_RNA"/>
</dbReference>
<accession>A0A0E9UZY0</accession>
<reference evidence="1" key="2">
    <citation type="journal article" date="2015" name="Fish Shellfish Immunol.">
        <title>Early steps in the European eel (Anguilla anguilla)-Vibrio vulnificus interaction in the gills: Role of the RtxA13 toxin.</title>
        <authorList>
            <person name="Callol A."/>
            <person name="Pajuelo D."/>
            <person name="Ebbesson L."/>
            <person name="Teles M."/>
            <person name="MacKenzie S."/>
            <person name="Amaro C."/>
        </authorList>
    </citation>
    <scope>NUCLEOTIDE SEQUENCE</scope>
</reference>
<protein>
    <submittedName>
        <fullName evidence="1">Uncharacterized protein</fullName>
    </submittedName>
</protein>
<proteinExistence type="predicted"/>